<dbReference type="AlphaFoldDB" id="D1C5E4"/>
<organism evidence="1 2">
    <name type="scientific">Sphaerobacter thermophilus (strain ATCC 49802 / DSM 20745 / KCCM 41009 / NCIMB 13125 / S 6022)</name>
    <dbReference type="NCBI Taxonomy" id="479434"/>
    <lineage>
        <taxon>Bacteria</taxon>
        <taxon>Pseudomonadati</taxon>
        <taxon>Thermomicrobiota</taxon>
        <taxon>Thermomicrobia</taxon>
        <taxon>Sphaerobacterales</taxon>
        <taxon>Sphaerobacterineae</taxon>
        <taxon>Sphaerobacteraceae</taxon>
        <taxon>Sphaerobacter</taxon>
    </lineage>
</organism>
<dbReference type="Pfam" id="PF24175">
    <property type="entry name" value="SU10_adaptor"/>
    <property type="match status" value="1"/>
</dbReference>
<dbReference type="eggNOG" id="ENOG5032JH6">
    <property type="taxonomic scope" value="Bacteria"/>
</dbReference>
<dbReference type="InterPro" id="IPR056209">
    <property type="entry name" value="SU10_adaptor"/>
</dbReference>
<accession>D1C5E4</accession>
<reference evidence="2" key="1">
    <citation type="submission" date="2009-11" db="EMBL/GenBank/DDBJ databases">
        <title>The complete chromosome 1 of Sphaerobacter thermophilus DSM 20745.</title>
        <authorList>
            <person name="Lucas S."/>
            <person name="Copeland A."/>
            <person name="Lapidus A."/>
            <person name="Glavina del Rio T."/>
            <person name="Dalin E."/>
            <person name="Tice H."/>
            <person name="Bruce D."/>
            <person name="Goodwin L."/>
            <person name="Pitluck S."/>
            <person name="Kyrpides N."/>
            <person name="Mavromatis K."/>
            <person name="Ivanova N."/>
            <person name="Mikhailova N."/>
            <person name="LaButti K.M."/>
            <person name="Clum A."/>
            <person name="Sun H.I."/>
            <person name="Brettin T."/>
            <person name="Detter J.C."/>
            <person name="Han C."/>
            <person name="Larimer F."/>
            <person name="Land M."/>
            <person name="Hauser L."/>
            <person name="Markowitz V."/>
            <person name="Cheng J.F."/>
            <person name="Hugenholtz P."/>
            <person name="Woyke T."/>
            <person name="Wu D."/>
            <person name="Steenblock K."/>
            <person name="Schneider S."/>
            <person name="Pukall R."/>
            <person name="Goeker M."/>
            <person name="Klenk H.P."/>
            <person name="Eisen J.A."/>
        </authorList>
    </citation>
    <scope>NUCLEOTIDE SEQUENCE [LARGE SCALE GENOMIC DNA]</scope>
    <source>
        <strain evidence="2">ATCC 49802 / DSM 20745 / S 6022</strain>
    </source>
</reference>
<dbReference type="STRING" id="479434.Sthe_0021"/>
<dbReference type="RefSeq" id="WP_012870509.1">
    <property type="nucleotide sequence ID" value="NC_013523.1"/>
</dbReference>
<dbReference type="Proteomes" id="UP000002027">
    <property type="component" value="Chromosome 1"/>
</dbReference>
<sequence length="202" mass="22746">MPTLSQMRDRLRLWLEDDGTVGLWTDAELDEALRWSLERYSRWEPAERVLTATVDAGVTEIALPEDTLDVARVVAPGGQVIPRRAAAPARVVAGEELAWEQFAGALRFTQPLVAGSYTVYYAATRTFPATGDEPFPVPPAAEALILTGALVWALEFRAREEWKRGPLPPRYESRLEAARRDYQALQRDLRRRLRTRTVEVSG</sequence>
<gene>
    <name evidence="1" type="ordered locus">Sthe_0021</name>
</gene>
<dbReference type="EMBL" id="CP001823">
    <property type="protein sequence ID" value="ACZ37460.1"/>
    <property type="molecule type" value="Genomic_DNA"/>
</dbReference>
<dbReference type="OrthoDB" id="9847482at2"/>
<protein>
    <submittedName>
        <fullName evidence="1">Uncharacterized protein</fullName>
    </submittedName>
</protein>
<name>D1C5E4_SPHTD</name>
<dbReference type="InParanoid" id="D1C5E4"/>
<keyword evidence="2" id="KW-1185">Reference proteome</keyword>
<dbReference type="KEGG" id="sti:Sthe_0021"/>
<dbReference type="HOGENOM" id="CLU_1353907_0_0_0"/>
<evidence type="ECO:0000313" key="1">
    <source>
        <dbReference type="EMBL" id="ACZ37460.1"/>
    </source>
</evidence>
<proteinExistence type="predicted"/>
<reference evidence="1 2" key="2">
    <citation type="journal article" date="2010" name="Stand. Genomic Sci.">
        <title>Complete genome sequence of Desulfohalobium retbaense type strain (HR(100)).</title>
        <authorList>
            <person name="Spring S."/>
            <person name="Nolan M."/>
            <person name="Lapidus A."/>
            <person name="Glavina Del Rio T."/>
            <person name="Copeland A."/>
            <person name="Tice H."/>
            <person name="Cheng J.F."/>
            <person name="Lucas S."/>
            <person name="Land M."/>
            <person name="Chen F."/>
            <person name="Bruce D."/>
            <person name="Goodwin L."/>
            <person name="Pitluck S."/>
            <person name="Ivanova N."/>
            <person name="Mavromatis K."/>
            <person name="Mikhailova N."/>
            <person name="Pati A."/>
            <person name="Chen A."/>
            <person name="Palaniappan K."/>
            <person name="Hauser L."/>
            <person name="Chang Y.J."/>
            <person name="Jeffries C.D."/>
            <person name="Munk C."/>
            <person name="Kiss H."/>
            <person name="Chain P."/>
            <person name="Han C."/>
            <person name="Brettin T."/>
            <person name="Detter J.C."/>
            <person name="Schuler E."/>
            <person name="Goker M."/>
            <person name="Rohde M."/>
            <person name="Bristow J."/>
            <person name="Eisen J.A."/>
            <person name="Markowitz V."/>
            <person name="Hugenholtz P."/>
            <person name="Kyrpides N.C."/>
            <person name="Klenk H.P."/>
        </authorList>
    </citation>
    <scope>NUCLEOTIDE SEQUENCE [LARGE SCALE GENOMIC DNA]</scope>
    <source>
        <strain evidence="2">ATCC 49802 / DSM 20745 / S 6022</strain>
    </source>
</reference>
<evidence type="ECO:0000313" key="2">
    <source>
        <dbReference type="Proteomes" id="UP000002027"/>
    </source>
</evidence>